<gene>
    <name evidence="2" type="ORF">HIM_09255</name>
</gene>
<dbReference type="Proteomes" id="UP000054481">
    <property type="component" value="Unassembled WGS sequence"/>
</dbReference>
<proteinExistence type="predicted"/>
<evidence type="ECO:0000256" key="1">
    <source>
        <dbReference type="SAM" id="SignalP"/>
    </source>
</evidence>
<evidence type="ECO:0000313" key="3">
    <source>
        <dbReference type="Proteomes" id="UP000054481"/>
    </source>
</evidence>
<dbReference type="AlphaFoldDB" id="A0A0F7ZXV3"/>
<name>A0A0F7ZXV3_9HYPO</name>
<reference evidence="2 3" key="1">
    <citation type="journal article" date="2014" name="Genome Biol. Evol.">
        <title>Comparative genomics and transcriptomics analyses reveal divergent lifestyle features of nematode endoparasitic fungus Hirsutella minnesotensis.</title>
        <authorList>
            <person name="Lai Y."/>
            <person name="Liu K."/>
            <person name="Zhang X."/>
            <person name="Zhang X."/>
            <person name="Li K."/>
            <person name="Wang N."/>
            <person name="Shu C."/>
            <person name="Wu Y."/>
            <person name="Wang C."/>
            <person name="Bushley K.E."/>
            <person name="Xiang M."/>
            <person name="Liu X."/>
        </authorList>
    </citation>
    <scope>NUCLEOTIDE SEQUENCE [LARGE SCALE GENOMIC DNA]</scope>
    <source>
        <strain evidence="2 3">3608</strain>
    </source>
</reference>
<feature type="signal peptide" evidence="1">
    <location>
        <begin position="1"/>
        <end position="17"/>
    </location>
</feature>
<sequence>MRLATISFAALLAVVQSRPSPDTTRADLQQREVDRVAAMGELYRTARVKNIDCSEKNPNSEWILCDDFCSSDAWGRDNGVIGFWQDMDHPTSAKPYRPYHLKCWHREDWDKMELLRSAEHGGAPIKKGIWSTPDMRAEQMIADGRGGFVPFYDGQPQYPSPYPYSPFHNGSLVAWGRYGGVLYIVDDTISREDQQFMYNQMTD</sequence>
<organism evidence="2 3">
    <name type="scientific">Hirsutella minnesotensis 3608</name>
    <dbReference type="NCBI Taxonomy" id="1043627"/>
    <lineage>
        <taxon>Eukaryota</taxon>
        <taxon>Fungi</taxon>
        <taxon>Dikarya</taxon>
        <taxon>Ascomycota</taxon>
        <taxon>Pezizomycotina</taxon>
        <taxon>Sordariomycetes</taxon>
        <taxon>Hypocreomycetidae</taxon>
        <taxon>Hypocreales</taxon>
        <taxon>Ophiocordycipitaceae</taxon>
        <taxon>Hirsutella</taxon>
    </lineage>
</organism>
<evidence type="ECO:0000313" key="2">
    <source>
        <dbReference type="EMBL" id="KJZ71372.1"/>
    </source>
</evidence>
<dbReference type="EMBL" id="KQ030577">
    <property type="protein sequence ID" value="KJZ71372.1"/>
    <property type="molecule type" value="Genomic_DNA"/>
</dbReference>
<keyword evidence="3" id="KW-1185">Reference proteome</keyword>
<protein>
    <submittedName>
        <fullName evidence="2">Uncharacterized protein</fullName>
    </submittedName>
</protein>
<feature type="chain" id="PRO_5002526236" evidence="1">
    <location>
        <begin position="18"/>
        <end position="203"/>
    </location>
</feature>
<accession>A0A0F7ZXV3</accession>
<keyword evidence="1" id="KW-0732">Signal</keyword>